<dbReference type="PROSITE" id="PS50157">
    <property type="entry name" value="ZINC_FINGER_C2H2_2"/>
    <property type="match status" value="1"/>
</dbReference>
<keyword evidence="1" id="KW-0479">Metal-binding</keyword>
<name>A0A1F5L5B7_PENAI</name>
<dbReference type="EMBL" id="LXJU01000029">
    <property type="protein sequence ID" value="OGE48392.1"/>
    <property type="molecule type" value="Genomic_DNA"/>
</dbReference>
<dbReference type="GeneID" id="34581047"/>
<keyword evidence="4" id="KW-1185">Reference proteome</keyword>
<evidence type="ECO:0000259" key="2">
    <source>
        <dbReference type="PROSITE" id="PS50157"/>
    </source>
</evidence>
<gene>
    <name evidence="3" type="ORF">PENARI_c029G07378</name>
</gene>
<comment type="caution">
    <text evidence="3">The sequence shown here is derived from an EMBL/GenBank/DDBJ whole genome shotgun (WGS) entry which is preliminary data.</text>
</comment>
<proteinExistence type="predicted"/>
<protein>
    <recommendedName>
        <fullName evidence="2">C2H2-type domain-containing protein</fullName>
    </recommendedName>
</protein>
<organism evidence="3 4">
    <name type="scientific">Penicillium arizonense</name>
    <dbReference type="NCBI Taxonomy" id="1835702"/>
    <lineage>
        <taxon>Eukaryota</taxon>
        <taxon>Fungi</taxon>
        <taxon>Dikarya</taxon>
        <taxon>Ascomycota</taxon>
        <taxon>Pezizomycotina</taxon>
        <taxon>Eurotiomycetes</taxon>
        <taxon>Eurotiomycetidae</taxon>
        <taxon>Eurotiales</taxon>
        <taxon>Aspergillaceae</taxon>
        <taxon>Penicillium</taxon>
    </lineage>
</organism>
<dbReference type="OrthoDB" id="4258395at2759"/>
<dbReference type="GO" id="GO:0008270">
    <property type="term" value="F:zinc ion binding"/>
    <property type="evidence" value="ECO:0007669"/>
    <property type="project" value="UniProtKB-KW"/>
</dbReference>
<reference evidence="3 4" key="1">
    <citation type="journal article" date="2016" name="Sci. Rep.">
        <title>Penicillium arizonense, a new, genome sequenced fungal species, reveals a high chemical diversity in secreted metabolites.</title>
        <authorList>
            <person name="Grijseels S."/>
            <person name="Nielsen J.C."/>
            <person name="Randelovic M."/>
            <person name="Nielsen J."/>
            <person name="Nielsen K.F."/>
            <person name="Workman M."/>
            <person name="Frisvad J.C."/>
        </authorList>
    </citation>
    <scope>NUCLEOTIDE SEQUENCE [LARGE SCALE GENOMIC DNA]</scope>
    <source>
        <strain evidence="3 4">CBS 141311</strain>
    </source>
</reference>
<dbReference type="AlphaFoldDB" id="A0A1F5L5B7"/>
<accession>A0A1F5L5B7</accession>
<dbReference type="InterPro" id="IPR013087">
    <property type="entry name" value="Znf_C2H2_type"/>
</dbReference>
<dbReference type="RefSeq" id="XP_022483847.1">
    <property type="nucleotide sequence ID" value="XM_022636313.1"/>
</dbReference>
<feature type="domain" description="C2H2-type" evidence="2">
    <location>
        <begin position="174"/>
        <end position="207"/>
    </location>
</feature>
<evidence type="ECO:0000313" key="4">
    <source>
        <dbReference type="Proteomes" id="UP000177622"/>
    </source>
</evidence>
<keyword evidence="1" id="KW-0863">Zinc-finger</keyword>
<evidence type="ECO:0000256" key="1">
    <source>
        <dbReference type="PROSITE-ProRule" id="PRU00042"/>
    </source>
</evidence>
<dbReference type="STRING" id="1835702.A0A1F5L5B7"/>
<keyword evidence="1" id="KW-0862">Zinc</keyword>
<sequence length="266" mass="29968">MYPVGPVRHVPNANVDLIRNMIPGMRSWLLGNTLGDPAHGVIELKVNHMDQSTAELRRLVHQGCADYAIIRTTKETKTPYNYAGATYTALLTENTQSKRMIGQLRLEIGQTVWVEAPAVVSAGFVLLIIKPATSLSLDHGVTFERMARLEAENARLQRQMALSREIMEKSKINYVCPSRECYEGFNDMKALKNHWKKCQIKHGYEDPHVRFLERSKDHPAFFAAYQSGLESDLPSYQMCKAVMHNTNLANASSTPLRATKGMFLMG</sequence>
<dbReference type="Proteomes" id="UP000177622">
    <property type="component" value="Unassembled WGS sequence"/>
</dbReference>
<evidence type="ECO:0000313" key="3">
    <source>
        <dbReference type="EMBL" id="OGE48392.1"/>
    </source>
</evidence>